<reference evidence="4 5" key="1">
    <citation type="submission" date="2019-11" db="EMBL/GenBank/DDBJ databases">
        <authorList>
            <person name="Im W.T."/>
        </authorList>
    </citation>
    <scope>NUCLEOTIDE SEQUENCE [LARGE SCALE GENOMIC DNA]</scope>
    <source>
        <strain evidence="4 5">SB-02</strain>
    </source>
</reference>
<dbReference type="Pfam" id="PF25778">
    <property type="entry name" value="DUF7948"/>
    <property type="match status" value="1"/>
</dbReference>
<name>A0A6I6G9D9_9BACT</name>
<dbReference type="KEGG" id="fls:GLV81_14915"/>
<evidence type="ECO:0000313" key="5">
    <source>
        <dbReference type="Proteomes" id="UP000426027"/>
    </source>
</evidence>
<keyword evidence="5" id="KW-1185">Reference proteome</keyword>
<keyword evidence="2" id="KW-0732">Signal</keyword>
<dbReference type="RefSeq" id="WP_157479580.1">
    <property type="nucleotide sequence ID" value="NZ_CP046566.1"/>
</dbReference>
<protein>
    <recommendedName>
        <fullName evidence="3">DUF7948 domain-containing protein</fullName>
    </recommendedName>
</protein>
<evidence type="ECO:0000256" key="1">
    <source>
        <dbReference type="SAM" id="MobiDB-lite"/>
    </source>
</evidence>
<sequence>MKQLYLFLIGTIVCSMAVQAQSFEYIQNKGQWHSDVLYKGELTNGAFFLKKQGYRVLQHQPEELAAIKAAFTGHELNANSKQPTTAANQNGALEDVSGGGEVGSQPTMLLHSHAYDVTFVNANTKAQVQTQKQQARLLQLYFRQ</sequence>
<feature type="chain" id="PRO_5026315118" description="DUF7948 domain-containing protein" evidence="2">
    <location>
        <begin position="21"/>
        <end position="144"/>
    </location>
</feature>
<feature type="domain" description="DUF7948" evidence="3">
    <location>
        <begin position="25"/>
        <end position="137"/>
    </location>
</feature>
<accession>A0A6I6G9D9</accession>
<dbReference type="InterPro" id="IPR057708">
    <property type="entry name" value="DUF7948"/>
</dbReference>
<feature type="compositionally biased region" description="Polar residues" evidence="1">
    <location>
        <begin position="80"/>
        <end position="91"/>
    </location>
</feature>
<feature type="signal peptide" evidence="2">
    <location>
        <begin position="1"/>
        <end position="20"/>
    </location>
</feature>
<organism evidence="4 5">
    <name type="scientific">Phnomibacter ginsenosidimutans</name>
    <dbReference type="NCBI Taxonomy" id="2676868"/>
    <lineage>
        <taxon>Bacteria</taxon>
        <taxon>Pseudomonadati</taxon>
        <taxon>Bacteroidota</taxon>
        <taxon>Chitinophagia</taxon>
        <taxon>Chitinophagales</taxon>
        <taxon>Chitinophagaceae</taxon>
        <taxon>Phnomibacter</taxon>
    </lineage>
</organism>
<gene>
    <name evidence="4" type="ORF">GLV81_14915</name>
</gene>
<evidence type="ECO:0000313" key="4">
    <source>
        <dbReference type="EMBL" id="QGW29227.1"/>
    </source>
</evidence>
<proteinExistence type="predicted"/>
<evidence type="ECO:0000256" key="2">
    <source>
        <dbReference type="SAM" id="SignalP"/>
    </source>
</evidence>
<dbReference type="EMBL" id="CP046566">
    <property type="protein sequence ID" value="QGW29227.1"/>
    <property type="molecule type" value="Genomic_DNA"/>
</dbReference>
<dbReference type="Proteomes" id="UP000426027">
    <property type="component" value="Chromosome"/>
</dbReference>
<evidence type="ECO:0000259" key="3">
    <source>
        <dbReference type="Pfam" id="PF25778"/>
    </source>
</evidence>
<feature type="region of interest" description="Disordered" evidence="1">
    <location>
        <begin position="80"/>
        <end position="100"/>
    </location>
</feature>
<dbReference type="AlphaFoldDB" id="A0A6I6G9D9"/>